<dbReference type="PANTHER" id="PTHR10009:SF18">
    <property type="entry name" value="PROTEIN YELLOW-LIKE PROTEIN"/>
    <property type="match status" value="1"/>
</dbReference>
<dbReference type="InterPro" id="IPR011042">
    <property type="entry name" value="6-blade_b-propeller_TolB-like"/>
</dbReference>
<organism evidence="4 5">
    <name type="scientific">Cupriavidus respiraculi</name>
    <dbReference type="NCBI Taxonomy" id="195930"/>
    <lineage>
        <taxon>Bacteria</taxon>
        <taxon>Pseudomonadati</taxon>
        <taxon>Pseudomonadota</taxon>
        <taxon>Betaproteobacteria</taxon>
        <taxon>Burkholderiales</taxon>
        <taxon>Burkholderiaceae</taxon>
        <taxon>Cupriavidus</taxon>
    </lineage>
</organism>
<accession>A0ABM8XLL3</accession>
<evidence type="ECO:0000256" key="3">
    <source>
        <dbReference type="SAM" id="SignalP"/>
    </source>
</evidence>
<dbReference type="PANTHER" id="PTHR10009">
    <property type="entry name" value="PROTEIN YELLOW-RELATED"/>
    <property type="match status" value="1"/>
</dbReference>
<dbReference type="Pfam" id="PF03022">
    <property type="entry name" value="MRJP"/>
    <property type="match status" value="1"/>
</dbReference>
<comment type="subcellular location">
    <subcellularLocation>
        <location evidence="1">Secreted</location>
    </subcellularLocation>
</comment>
<feature type="signal peptide" evidence="3">
    <location>
        <begin position="1"/>
        <end position="41"/>
    </location>
</feature>
<evidence type="ECO:0000256" key="2">
    <source>
        <dbReference type="ARBA" id="ARBA00022525"/>
    </source>
</evidence>
<keyword evidence="3" id="KW-0732">Signal</keyword>
<reference evidence="4 5" key="1">
    <citation type="submission" date="2021-08" db="EMBL/GenBank/DDBJ databases">
        <authorList>
            <person name="Peeters C."/>
        </authorList>
    </citation>
    <scope>NUCLEOTIDE SEQUENCE [LARGE SCALE GENOMIC DNA]</scope>
    <source>
        <strain evidence="4 5">LMG 21510</strain>
    </source>
</reference>
<keyword evidence="5" id="KW-1185">Reference proteome</keyword>
<evidence type="ECO:0000313" key="5">
    <source>
        <dbReference type="Proteomes" id="UP000721236"/>
    </source>
</evidence>
<name>A0ABM8XLL3_9BURK</name>
<dbReference type="Gene3D" id="2.120.10.30">
    <property type="entry name" value="TolB, C-terminal domain"/>
    <property type="match status" value="1"/>
</dbReference>
<dbReference type="SUPFAM" id="SSF63829">
    <property type="entry name" value="Calcium-dependent phosphotriesterase"/>
    <property type="match status" value="1"/>
</dbReference>
<evidence type="ECO:0000313" key="4">
    <source>
        <dbReference type="EMBL" id="CAG9181093.1"/>
    </source>
</evidence>
<sequence>MDLKSKSKTAVVHGATPGIGLAMAATLAAAALASASPWAHAAQELSLERWRSYTGVSWEPPRDGANPAPFAGSVNAPIAGIHFDARGRAFVSTPRLVAADAPATLSVLDLDATSGPARLTAFPSVRGNSVSAAPEAHLRNVLGFHIDRRNGWLWALDQGFVAGETEAPAGAQKIMVYDLRTGRIVRRLGLDGVADRRGSFLNDIVVDERRRVAYVSDSGLRSAPRNQAAILVVDFASGRARRVLDQHPALMPEPGASVVSHGAEVWPGKPLVLGINGIALSPDGGTLYWTVTTGTRAHAVPTRLLRDAGAKADAISAAIRNLGDVGGNTDGIVTDGDGNVYVTDVTHNGIVKYDPRSGSMARLAADEGVRWPDTPAIAADGSLVFTASNLNQHFAGAVKAGEERYELWRLPLKRQPGNKD</sequence>
<protein>
    <recommendedName>
        <fullName evidence="6">Gluconolactonase</fullName>
    </recommendedName>
</protein>
<dbReference type="Proteomes" id="UP000721236">
    <property type="component" value="Unassembled WGS sequence"/>
</dbReference>
<gene>
    <name evidence="4" type="ORF">LMG21510_04209</name>
</gene>
<dbReference type="InterPro" id="IPR017996">
    <property type="entry name" value="MRJP/yellow-related"/>
</dbReference>
<keyword evidence="2" id="KW-0964">Secreted</keyword>
<evidence type="ECO:0000256" key="1">
    <source>
        <dbReference type="ARBA" id="ARBA00004613"/>
    </source>
</evidence>
<dbReference type="EMBL" id="CAJZAH010000005">
    <property type="protein sequence ID" value="CAG9181093.1"/>
    <property type="molecule type" value="Genomic_DNA"/>
</dbReference>
<comment type="caution">
    <text evidence="4">The sequence shown here is derived from an EMBL/GenBank/DDBJ whole genome shotgun (WGS) entry which is preliminary data.</text>
</comment>
<evidence type="ECO:0008006" key="6">
    <source>
        <dbReference type="Google" id="ProtNLM"/>
    </source>
</evidence>
<proteinExistence type="predicted"/>
<feature type="chain" id="PRO_5045235022" description="Gluconolactonase" evidence="3">
    <location>
        <begin position="42"/>
        <end position="420"/>
    </location>
</feature>